<dbReference type="InterPro" id="IPR016181">
    <property type="entry name" value="Acyl_CoA_acyltransferase"/>
</dbReference>
<reference evidence="2" key="1">
    <citation type="submission" date="2020-12" db="EMBL/GenBank/DDBJ databases">
        <authorList>
            <person name="Iha C."/>
        </authorList>
    </citation>
    <scope>NUCLEOTIDE SEQUENCE</scope>
</reference>
<protein>
    <recommendedName>
        <fullName evidence="1">N-acetyltransferase domain-containing protein</fullName>
    </recommendedName>
</protein>
<dbReference type="InterPro" id="IPR000182">
    <property type="entry name" value="GNAT_dom"/>
</dbReference>
<evidence type="ECO:0000313" key="3">
    <source>
        <dbReference type="Proteomes" id="UP000708148"/>
    </source>
</evidence>
<name>A0A8S1J7C6_9CHLO</name>
<organism evidence="2 3">
    <name type="scientific">Ostreobium quekettii</name>
    <dbReference type="NCBI Taxonomy" id="121088"/>
    <lineage>
        <taxon>Eukaryota</taxon>
        <taxon>Viridiplantae</taxon>
        <taxon>Chlorophyta</taxon>
        <taxon>core chlorophytes</taxon>
        <taxon>Ulvophyceae</taxon>
        <taxon>TCBD clade</taxon>
        <taxon>Bryopsidales</taxon>
        <taxon>Ostreobineae</taxon>
        <taxon>Ostreobiaceae</taxon>
        <taxon>Ostreobium</taxon>
    </lineage>
</organism>
<dbReference type="PROSITE" id="PS51186">
    <property type="entry name" value="GNAT"/>
    <property type="match status" value="1"/>
</dbReference>
<evidence type="ECO:0000313" key="2">
    <source>
        <dbReference type="EMBL" id="CAD7703585.1"/>
    </source>
</evidence>
<feature type="domain" description="N-acetyltransferase" evidence="1">
    <location>
        <begin position="76"/>
        <end position="200"/>
    </location>
</feature>
<dbReference type="Pfam" id="PF00583">
    <property type="entry name" value="Acetyltransf_1"/>
    <property type="match status" value="1"/>
</dbReference>
<comment type="caution">
    <text evidence="2">The sequence shown here is derived from an EMBL/GenBank/DDBJ whole genome shotgun (WGS) entry which is preliminary data.</text>
</comment>
<dbReference type="OrthoDB" id="41532at2759"/>
<dbReference type="SUPFAM" id="SSF55729">
    <property type="entry name" value="Acyl-CoA N-acyltransferases (Nat)"/>
    <property type="match status" value="1"/>
</dbReference>
<gene>
    <name evidence="2" type="ORF">OSTQU699_LOCUS8942</name>
</gene>
<proteinExistence type="predicted"/>
<accession>A0A8S1J7C6</accession>
<dbReference type="EMBL" id="CAJHUC010002312">
    <property type="protein sequence ID" value="CAD7703585.1"/>
    <property type="molecule type" value="Genomic_DNA"/>
</dbReference>
<keyword evidence="3" id="KW-1185">Reference proteome</keyword>
<dbReference type="Gene3D" id="3.40.630.30">
    <property type="match status" value="1"/>
</dbReference>
<sequence length="222" mass="23637">MGALQCTGGVGARGRSFDAHRRCGIDPFAPASKEPRGGRNAARPISTSCPRRYAGVCSNTVVAALTKSVCFSASTFTLRQGTGVDVPSIKKLAEDEKMVVLDLAPERCIIAEGTDGEVLGAGQLKSKESGAYMEISTVVVQPKARRQGVGTSVVNELLKLAAGNDVYLTTVDQGKEFFKSLGFTEVGFSDMPMAMRLEWAAGNVAARISINQRCMVMLRKGR</sequence>
<dbReference type="CDD" id="cd04301">
    <property type="entry name" value="NAT_SF"/>
    <property type="match status" value="1"/>
</dbReference>
<dbReference type="GO" id="GO:0016747">
    <property type="term" value="F:acyltransferase activity, transferring groups other than amino-acyl groups"/>
    <property type="evidence" value="ECO:0007669"/>
    <property type="project" value="InterPro"/>
</dbReference>
<evidence type="ECO:0000259" key="1">
    <source>
        <dbReference type="PROSITE" id="PS51186"/>
    </source>
</evidence>
<dbReference type="Proteomes" id="UP000708148">
    <property type="component" value="Unassembled WGS sequence"/>
</dbReference>
<dbReference type="AlphaFoldDB" id="A0A8S1J7C6"/>